<dbReference type="EMBL" id="CP062983">
    <property type="protein sequence ID" value="QPC84719.1"/>
    <property type="molecule type" value="Genomic_DNA"/>
</dbReference>
<dbReference type="GO" id="GO:0008736">
    <property type="term" value="F:L-fucose isomerase activity"/>
    <property type="evidence" value="ECO:0007669"/>
    <property type="project" value="InterPro"/>
</dbReference>
<proteinExistence type="predicted"/>
<organism evidence="3 4">
    <name type="scientific">Phototrophicus methaneseepsis</name>
    <dbReference type="NCBI Taxonomy" id="2710758"/>
    <lineage>
        <taxon>Bacteria</taxon>
        <taxon>Bacillati</taxon>
        <taxon>Chloroflexota</taxon>
        <taxon>Candidatus Thermofontia</taxon>
        <taxon>Phototrophicales</taxon>
        <taxon>Phototrophicaceae</taxon>
        <taxon>Phototrophicus</taxon>
    </lineage>
</organism>
<keyword evidence="2" id="KW-0119">Carbohydrate metabolism</keyword>
<evidence type="ECO:0000313" key="3">
    <source>
        <dbReference type="EMBL" id="QPC84719.1"/>
    </source>
</evidence>
<dbReference type="GO" id="GO:0019571">
    <property type="term" value="P:D-arabinose catabolic process"/>
    <property type="evidence" value="ECO:0007669"/>
    <property type="project" value="TreeGrafter"/>
</dbReference>
<dbReference type="PANTHER" id="PTHR37840">
    <property type="entry name" value="L-FUCOSE ISOMERASE"/>
    <property type="match status" value="1"/>
</dbReference>
<protein>
    <submittedName>
        <fullName evidence="3">Fucose isomerase</fullName>
    </submittedName>
</protein>
<name>A0A7S8IGJ4_9CHLR</name>
<dbReference type="PANTHER" id="PTHR37840:SF1">
    <property type="entry name" value="L-FUCOSE ISOMERASE"/>
    <property type="match status" value="1"/>
</dbReference>
<reference evidence="3 4" key="1">
    <citation type="submission" date="2020-02" db="EMBL/GenBank/DDBJ databases">
        <authorList>
            <person name="Zheng R.K."/>
            <person name="Sun C.M."/>
        </authorList>
    </citation>
    <scope>NUCLEOTIDE SEQUENCE [LARGE SCALE GENOMIC DNA]</scope>
    <source>
        <strain evidence="4">rifampicinis</strain>
    </source>
</reference>
<dbReference type="InterPro" id="IPR005763">
    <property type="entry name" value="Fucose_isomerase"/>
</dbReference>
<dbReference type="InterPro" id="IPR009015">
    <property type="entry name" value="Fucose_isomerase_N/cen_sf"/>
</dbReference>
<gene>
    <name evidence="3" type="ORF">G4Y79_10175</name>
</gene>
<dbReference type="InterPro" id="IPR038393">
    <property type="entry name" value="Fuc_iso_dom3_sf"/>
</dbReference>
<keyword evidence="4" id="KW-1185">Reference proteome</keyword>
<dbReference type="RefSeq" id="WP_195172782.1">
    <property type="nucleotide sequence ID" value="NZ_CP062983.1"/>
</dbReference>
<keyword evidence="1 3" id="KW-0413">Isomerase</keyword>
<dbReference type="GO" id="GO:0030145">
    <property type="term" value="F:manganese ion binding"/>
    <property type="evidence" value="ECO:0007669"/>
    <property type="project" value="InterPro"/>
</dbReference>
<evidence type="ECO:0000313" key="4">
    <source>
        <dbReference type="Proteomes" id="UP000594468"/>
    </source>
</evidence>
<dbReference type="AlphaFoldDB" id="A0A7S8IGJ4"/>
<dbReference type="Gene3D" id="3.20.14.10">
    <property type="entry name" value="L-fucose/L-arabinose isomerase, C-terminal"/>
    <property type="match status" value="1"/>
</dbReference>
<dbReference type="Proteomes" id="UP000594468">
    <property type="component" value="Chromosome"/>
</dbReference>
<evidence type="ECO:0000256" key="1">
    <source>
        <dbReference type="ARBA" id="ARBA00023235"/>
    </source>
</evidence>
<dbReference type="GO" id="GO:0008790">
    <property type="term" value="F:arabinose isomerase activity"/>
    <property type="evidence" value="ECO:0007669"/>
    <property type="project" value="TreeGrafter"/>
</dbReference>
<dbReference type="GO" id="GO:0005737">
    <property type="term" value="C:cytoplasm"/>
    <property type="evidence" value="ECO:0007669"/>
    <property type="project" value="InterPro"/>
</dbReference>
<sequence>MPYALPTIHHPAPIGEDEALLIASGDLRLSANQVCWPAQQEMERRIVNAFAAEGIHVRRAHAYDPVEKHGFISSQKMGMDVFKTIHPEARLIVAESVWQYSHHVLAGLRAHRGPILTIANWSGQWPGLVGMLNLNGSLTKMGVRYSTLWSENFDDDYFLSGIRNWIQTGRIVHDHSHVHDVIVGHLPDDEVALGTALANQLLAEKAIIGIFDEGCMGMYNAIIDDELLNPTGIYKERLSQSALLAAMARVSDDEAQAARAWLDERGVTFVTGTDHDTELTDAQILIQLKMYVAAVRIAHNFGCDAIGIQYQQGLKDMAPASDLVEGLLNNAERPPVYDPETGEELYAGQPLPHFNEVDEGAAVDALVTNRIWNAMGFDPATTLHDLRYGEHFSGGGVDAFVWVFLISGAAPASHFINGYAGATSVRQPPMYFPNGGGTLKGVSKPGEIVWSRIYVMNDALHCDIGRGTVVELPEEETERRWQDTNPQWPIMHAVLHGITRDQMMGRHKANHLNVAYAPTAEEADKALATKAAMLLAMGIQVHQCGSAVYGAEATESV</sequence>
<dbReference type="SUPFAM" id="SSF53743">
    <property type="entry name" value="FucI/AraA N-terminal and middle domains"/>
    <property type="match status" value="1"/>
</dbReference>
<dbReference type="KEGG" id="pmet:G4Y79_10175"/>
<accession>A0A7S8IGJ4</accession>
<dbReference type="GO" id="GO:0042355">
    <property type="term" value="P:L-fucose catabolic process"/>
    <property type="evidence" value="ECO:0007669"/>
    <property type="project" value="TreeGrafter"/>
</dbReference>
<evidence type="ECO:0000256" key="2">
    <source>
        <dbReference type="ARBA" id="ARBA00023277"/>
    </source>
</evidence>